<dbReference type="Proteomes" id="UP001281614">
    <property type="component" value="Unassembled WGS sequence"/>
</dbReference>
<dbReference type="Pfam" id="PF00023">
    <property type="entry name" value="Ank"/>
    <property type="match status" value="2"/>
</dbReference>
<dbReference type="InterPro" id="IPR027417">
    <property type="entry name" value="P-loop_NTPase"/>
</dbReference>
<evidence type="ECO:0000313" key="8">
    <source>
        <dbReference type="Proteomes" id="UP001281614"/>
    </source>
</evidence>
<dbReference type="InterPro" id="IPR054471">
    <property type="entry name" value="GPIID_WHD"/>
</dbReference>
<dbReference type="SMART" id="SM00248">
    <property type="entry name" value="ANK"/>
    <property type="match status" value="18"/>
</dbReference>
<keyword evidence="2 3" id="KW-0040">ANK repeat</keyword>
<dbReference type="Gene3D" id="3.40.50.300">
    <property type="entry name" value="P-loop containing nucleotide triphosphate hydrolases"/>
    <property type="match status" value="1"/>
</dbReference>
<feature type="compositionally biased region" description="Acidic residues" evidence="4">
    <location>
        <begin position="753"/>
        <end position="765"/>
    </location>
</feature>
<organism evidence="7 8">
    <name type="scientific">Colletotrichum kahawae</name>
    <name type="common">Coffee berry disease fungus</name>
    <dbReference type="NCBI Taxonomy" id="34407"/>
    <lineage>
        <taxon>Eukaryota</taxon>
        <taxon>Fungi</taxon>
        <taxon>Dikarya</taxon>
        <taxon>Ascomycota</taxon>
        <taxon>Pezizomycotina</taxon>
        <taxon>Sordariomycetes</taxon>
        <taxon>Hypocreomycetidae</taxon>
        <taxon>Glomerellales</taxon>
        <taxon>Glomerellaceae</taxon>
        <taxon>Colletotrichum</taxon>
        <taxon>Colletotrichum gloeosporioides species complex</taxon>
    </lineage>
</organism>
<proteinExistence type="predicted"/>
<feature type="repeat" description="ANK" evidence="3">
    <location>
        <begin position="1151"/>
        <end position="1182"/>
    </location>
</feature>
<evidence type="ECO:0000259" key="5">
    <source>
        <dbReference type="Pfam" id="PF22939"/>
    </source>
</evidence>
<dbReference type="Pfam" id="PF12796">
    <property type="entry name" value="Ank_2"/>
    <property type="match status" value="3"/>
</dbReference>
<name>A0AAD9YC55_COLKA</name>
<dbReference type="Pfam" id="PF24883">
    <property type="entry name" value="NPHP3_N"/>
    <property type="match status" value="1"/>
</dbReference>
<dbReference type="PROSITE" id="PS50297">
    <property type="entry name" value="ANK_REP_REGION"/>
    <property type="match status" value="6"/>
</dbReference>
<reference evidence="7" key="1">
    <citation type="submission" date="2023-02" db="EMBL/GenBank/DDBJ databases">
        <title>Colletotrichum kahawae CIFC_Que2 genome sequencing and assembly.</title>
        <authorList>
            <person name="Baroncelli R."/>
        </authorList>
    </citation>
    <scope>NUCLEOTIDE SEQUENCE</scope>
    <source>
        <strain evidence="7">CIFC_Que2</strain>
    </source>
</reference>
<feature type="repeat" description="ANK" evidence="3">
    <location>
        <begin position="596"/>
        <end position="628"/>
    </location>
</feature>
<comment type="caution">
    <text evidence="7">The sequence shown here is derived from an EMBL/GenBank/DDBJ whole genome shotgun (WGS) entry which is preliminary data.</text>
</comment>
<accession>A0AAD9YC55</accession>
<feature type="region of interest" description="Disordered" evidence="4">
    <location>
        <begin position="745"/>
        <end position="770"/>
    </location>
</feature>
<keyword evidence="8" id="KW-1185">Reference proteome</keyword>
<feature type="repeat" description="ANK" evidence="3">
    <location>
        <begin position="1599"/>
        <end position="1639"/>
    </location>
</feature>
<dbReference type="Gene3D" id="1.25.40.20">
    <property type="entry name" value="Ankyrin repeat-containing domain"/>
    <property type="match status" value="7"/>
</dbReference>
<keyword evidence="1" id="KW-0677">Repeat</keyword>
<feature type="repeat" description="ANK" evidence="3">
    <location>
        <begin position="705"/>
        <end position="737"/>
    </location>
</feature>
<dbReference type="EMBL" id="VYYT01000239">
    <property type="protein sequence ID" value="KAK2753548.1"/>
    <property type="molecule type" value="Genomic_DNA"/>
</dbReference>
<gene>
    <name evidence="7" type="ORF">CKAH01_17564</name>
</gene>
<evidence type="ECO:0000313" key="7">
    <source>
        <dbReference type="EMBL" id="KAK2753548.1"/>
    </source>
</evidence>
<evidence type="ECO:0000256" key="4">
    <source>
        <dbReference type="SAM" id="MobiDB-lite"/>
    </source>
</evidence>
<feature type="repeat" description="ANK" evidence="3">
    <location>
        <begin position="1183"/>
        <end position="1205"/>
    </location>
</feature>
<dbReference type="PROSITE" id="PS50088">
    <property type="entry name" value="ANK_REPEAT"/>
    <property type="match status" value="8"/>
</dbReference>
<dbReference type="SUPFAM" id="SSF52540">
    <property type="entry name" value="P-loop containing nucleoside triphosphate hydrolases"/>
    <property type="match status" value="1"/>
</dbReference>
<evidence type="ECO:0000256" key="2">
    <source>
        <dbReference type="ARBA" id="ARBA00023043"/>
    </source>
</evidence>
<evidence type="ECO:0000259" key="6">
    <source>
        <dbReference type="Pfam" id="PF24883"/>
    </source>
</evidence>
<dbReference type="InterPro" id="IPR056884">
    <property type="entry name" value="NPHP3-like_N"/>
</dbReference>
<feature type="repeat" description="ANK" evidence="3">
    <location>
        <begin position="563"/>
        <end position="595"/>
    </location>
</feature>
<protein>
    <submittedName>
        <fullName evidence="7">Ankyrin repeat domain-containing protein</fullName>
    </submittedName>
</protein>
<evidence type="ECO:0000256" key="1">
    <source>
        <dbReference type="ARBA" id="ARBA00022737"/>
    </source>
</evidence>
<dbReference type="PANTHER" id="PTHR24198:SF165">
    <property type="entry name" value="ANKYRIN REPEAT-CONTAINING PROTEIN-RELATED"/>
    <property type="match status" value="1"/>
</dbReference>
<feature type="repeat" description="ANK" evidence="3">
    <location>
        <begin position="1239"/>
        <end position="1271"/>
    </location>
</feature>
<dbReference type="SUPFAM" id="SSF48403">
    <property type="entry name" value="Ankyrin repeat"/>
    <property type="match status" value="3"/>
</dbReference>
<evidence type="ECO:0000256" key="3">
    <source>
        <dbReference type="PROSITE-ProRule" id="PRU00023"/>
    </source>
</evidence>
<dbReference type="Pfam" id="PF22939">
    <property type="entry name" value="WHD_GPIID"/>
    <property type="match status" value="1"/>
</dbReference>
<sequence>MSSSHSDSDAIVIGRNDVSNYNPDQILPEPPEVIKNLRVWLQPTTYDLESGEYRKHLSSHTPGTGEWIASNSTYDDWLKGQEQEFLWIKGIPGSGKSVLASRIVRDLSQNQPGTPVLYFFFRKIIDANHEPIALLRDWLDQLLLYSPPLQKQIKGYDENKQSVNSMSLESFWKDLRMALSGLRGKAFCIVDALDELDWHYWTFICALGEFGTWKPHKVKVLITSRLMPEMEPLMRDLNHSQIQLQSDMVDIDITTYVQMRLESSDISLGDQEIIRKAIPGQVHGIFLYAKLAMDAFLKPGADAKEVLRALPQEMSAIYSNPLREHSRRSGVPEDVHFLILQWITHPTRPLSLLEIDDIIKVTHCSLDNQDLNLSKDIARAACRPLLEILPDKTVRLIHHTLKEYLTDLNRNQNFGYQILTSGETNARLGLACLSYLQAGCLDEMTPEKDGLANFPSNKPRRGYKRLDTVEVNLKYPFLAYAASNWHVHLAKSTLEGYPQKEINQALQRFVDNPRWLKTWLEIRWDEGTGGVTPLHVAARYRLSEWVKHQLTVPDAAVDSVDVSGRSPLFWAAESGWESIVKALIDAGANPDRDENEGLKPLHRAASMNHAGVVKVLLEAGADPLTLKTKENSGNWCGNASRTKGHTPLMHACHHGYLEAVEAFLPFLHDTTALHRALAWAAERGQDKIVNRILAEPGVDINRKIRGGTPLFRACKSGSAETVLLLLKKGADVAIQCQQDEEFGGCNAPKYDSDSDSNSDSEESENTSDPRRRRDLTALYIACEGPTRPRRTRLTSDSQAAREVLEAFIECGGNIHERFSDGSTLLHAAKDNPVWTSLLLERSVDPNIADNKGHTPLHNPGNTDNICQLIEAGHADINEGVPSNGKTPLFFLLDRNATFLTLKFLEYDPDCKLVDSDGSGVLHVALGKSNPDAKIIKKLIEAGADANLRNKSDTTPIDVMKPSADYAKEIWDLLLSAGADINAKDKNGCTALFRMAESRTFDRQDPHKDIKVLIERGATLDTCDTKGRSLLHEAVRSHPGISKRLFQYQKNPRLDFLISLGLDPHVVDNDGNTLLHELSWHPSNFDNFTSVIPVWKQLLNLGLDPEKTNKKGRTPLHNLSCKARRGWGEPDAIYPMDLLISRVKAVDFADEDGITPLHIAVTTSEYHAKKLLDAGANPNAATNEGMTPLHLAVRSRQSNIVGLLLDSLCQSAGLEDARRGTWLADDCPLPVSGVNNEDKRGQTPLHYACTSGRPEGVAMLLKAGANSKASGLREACDLFEAEHALWDAPHRRAPEPGNGDATGLKLSDLSRPLFNGKNHLLKDTARLGEIIDMLLDRGADLSWPWEGRQWDEKLAGVSKTSLGCGDYTLRCWTEASQKRQLGPHRHRFQHEETTFDEYLFKYRDEAAITALRNYGGIKKGRPNRKLLWSTLKRRQYYLVEELFHCGVYFFAENQRLGLTGLEQLIRGGFKCLVKRIIQLEANRRQEDDVSRVEQNMTNPRTGLDSSWMRKKDSDKSSRLFILETIHMELPAFDVLCLLVEEFGADIDEMSFSAMKLGSHEMQTMQSALHMLATGNHWWHVAQALPYLIERGANVELRNDKGQTPLHIALECGEMIRTGPFHRDAACLFILRGEDANAVDTMGRTCLTYAGSDAEMIRLLAEHGANV</sequence>
<dbReference type="InterPro" id="IPR002110">
    <property type="entry name" value="Ankyrin_rpt"/>
</dbReference>
<feature type="domain" description="GPI inositol-deacylase winged helix" evidence="5">
    <location>
        <begin position="339"/>
        <end position="414"/>
    </location>
</feature>
<feature type="repeat" description="ANK" evidence="3">
    <location>
        <begin position="916"/>
        <end position="950"/>
    </location>
</feature>
<dbReference type="PANTHER" id="PTHR24198">
    <property type="entry name" value="ANKYRIN REPEAT AND PROTEIN KINASE DOMAIN-CONTAINING PROTEIN"/>
    <property type="match status" value="1"/>
</dbReference>
<feature type="domain" description="Nephrocystin 3-like N-terminal" evidence="6">
    <location>
        <begin position="63"/>
        <end position="225"/>
    </location>
</feature>
<dbReference type="InterPro" id="IPR036770">
    <property type="entry name" value="Ankyrin_rpt-contain_sf"/>
</dbReference>